<dbReference type="Proteomes" id="UP000003113">
    <property type="component" value="Unassembled WGS sequence"/>
</dbReference>
<accession>H0FDM8</accession>
<dbReference type="PATRIC" id="fig|477184.5.peg.4718"/>
<dbReference type="OrthoDB" id="3828095at2"/>
<dbReference type="PROSITE" id="PS50405">
    <property type="entry name" value="GST_CTER"/>
    <property type="match status" value="1"/>
</dbReference>
<name>H0FDM8_9BURK</name>
<dbReference type="SFLD" id="SFLDG00358">
    <property type="entry name" value="Main_(cytGST)"/>
    <property type="match status" value="1"/>
</dbReference>
<dbReference type="PANTHER" id="PTHR44051:SF8">
    <property type="entry name" value="GLUTATHIONE S-TRANSFERASE GSTA"/>
    <property type="match status" value="1"/>
</dbReference>
<dbReference type="STRING" id="477184.KYC_23962"/>
<feature type="domain" description="GST C-terminal" evidence="3">
    <location>
        <begin position="88"/>
        <end position="202"/>
    </location>
</feature>
<dbReference type="PANTHER" id="PTHR44051">
    <property type="entry name" value="GLUTATHIONE S-TRANSFERASE-RELATED"/>
    <property type="match status" value="1"/>
</dbReference>
<keyword evidence="4" id="KW-0808">Transferase</keyword>
<organism evidence="4 5">
    <name type="scientific">Achromobacter arsenitoxydans SY8</name>
    <dbReference type="NCBI Taxonomy" id="477184"/>
    <lineage>
        <taxon>Bacteria</taxon>
        <taxon>Pseudomonadati</taxon>
        <taxon>Pseudomonadota</taxon>
        <taxon>Betaproteobacteria</taxon>
        <taxon>Burkholderiales</taxon>
        <taxon>Alcaligenaceae</taxon>
        <taxon>Achromobacter</taxon>
    </lineage>
</organism>
<evidence type="ECO:0000259" key="3">
    <source>
        <dbReference type="PROSITE" id="PS50405"/>
    </source>
</evidence>
<dbReference type="CDD" id="cd03046">
    <property type="entry name" value="GST_N_GTT1_like"/>
    <property type="match status" value="1"/>
</dbReference>
<dbReference type="EMBL" id="AGUF01000075">
    <property type="protein sequence ID" value="EHK63613.1"/>
    <property type="molecule type" value="Genomic_DNA"/>
</dbReference>
<dbReference type="InterPro" id="IPR036282">
    <property type="entry name" value="Glutathione-S-Trfase_C_sf"/>
</dbReference>
<dbReference type="Gene3D" id="1.20.1050.10">
    <property type="match status" value="1"/>
</dbReference>
<evidence type="ECO:0000256" key="1">
    <source>
        <dbReference type="RuleBase" id="RU003494"/>
    </source>
</evidence>
<evidence type="ECO:0000313" key="4">
    <source>
        <dbReference type="EMBL" id="EHK63613.1"/>
    </source>
</evidence>
<dbReference type="RefSeq" id="WP_008167191.1">
    <property type="nucleotide sequence ID" value="NZ_AGUF01000075.1"/>
</dbReference>
<proteinExistence type="inferred from homology"/>
<reference evidence="4 5" key="1">
    <citation type="journal article" date="2012" name="J. Bacteriol.">
        <title>Genome sequence of the highly efficient arsenite-oxidizing bacterium Achromobacter arsenitoxydans SY8.</title>
        <authorList>
            <person name="Li X."/>
            <person name="Hu Y."/>
            <person name="Gong J."/>
            <person name="Lin Y."/>
            <person name="Johnstone L."/>
            <person name="Rensing C."/>
            <person name="Wang G."/>
        </authorList>
    </citation>
    <scope>NUCLEOTIDE SEQUENCE [LARGE SCALE GENOMIC DNA]</scope>
    <source>
        <strain evidence="4 5">SY8</strain>
    </source>
</reference>
<sequence>MSIVFYWHPMSSASPVASALAELGVSHERVKVDIRTGEQRRPEFLARNPNGKVPTLTVDGAPMFEALAIQLWLGERYGVERGLWPAADAPERLLAMSWCAWAYVSYGAVLSRLYLAGHGEAPRKDAAQAQAAMDDLDTLLAVLDGHLAGRAWVLGEAYSLADLVIGSVVGYSAYLGARIAAHPHVAAWLGRVQARPAMQGDI</sequence>
<dbReference type="InterPro" id="IPR004045">
    <property type="entry name" value="Glutathione_S-Trfase_N"/>
</dbReference>
<dbReference type="AlphaFoldDB" id="H0FDM8"/>
<keyword evidence="5" id="KW-1185">Reference proteome</keyword>
<dbReference type="SFLD" id="SFLDS00019">
    <property type="entry name" value="Glutathione_Transferase_(cytos"/>
    <property type="match status" value="1"/>
</dbReference>
<dbReference type="Gene3D" id="3.40.30.10">
    <property type="entry name" value="Glutaredoxin"/>
    <property type="match status" value="1"/>
</dbReference>
<dbReference type="InterPro" id="IPR010987">
    <property type="entry name" value="Glutathione-S-Trfase_C-like"/>
</dbReference>
<dbReference type="SUPFAM" id="SSF47616">
    <property type="entry name" value="GST C-terminal domain-like"/>
    <property type="match status" value="1"/>
</dbReference>
<dbReference type="GO" id="GO:0016740">
    <property type="term" value="F:transferase activity"/>
    <property type="evidence" value="ECO:0007669"/>
    <property type="project" value="UniProtKB-KW"/>
</dbReference>
<dbReference type="SUPFAM" id="SSF52833">
    <property type="entry name" value="Thioredoxin-like"/>
    <property type="match status" value="1"/>
</dbReference>
<dbReference type="SFLD" id="SFLDG01150">
    <property type="entry name" value="Main.1:_Beta-like"/>
    <property type="match status" value="1"/>
</dbReference>
<gene>
    <name evidence="4" type="ORF">KYC_23962</name>
</gene>
<protein>
    <submittedName>
        <fullName evidence="4">Glutathione S-transferase</fullName>
    </submittedName>
</protein>
<comment type="similarity">
    <text evidence="1">Belongs to the GST superfamily.</text>
</comment>
<dbReference type="Pfam" id="PF02798">
    <property type="entry name" value="GST_N"/>
    <property type="match status" value="1"/>
</dbReference>
<dbReference type="Pfam" id="PF00043">
    <property type="entry name" value="GST_C"/>
    <property type="match status" value="1"/>
</dbReference>
<dbReference type="eggNOG" id="COG0625">
    <property type="taxonomic scope" value="Bacteria"/>
</dbReference>
<dbReference type="InterPro" id="IPR036249">
    <property type="entry name" value="Thioredoxin-like_sf"/>
</dbReference>
<feature type="domain" description="GST N-terminal" evidence="2">
    <location>
        <begin position="1"/>
        <end position="81"/>
    </location>
</feature>
<dbReference type="InterPro" id="IPR004046">
    <property type="entry name" value="GST_C"/>
</dbReference>
<evidence type="ECO:0000259" key="2">
    <source>
        <dbReference type="PROSITE" id="PS50404"/>
    </source>
</evidence>
<comment type="caution">
    <text evidence="4">The sequence shown here is derived from an EMBL/GenBank/DDBJ whole genome shotgun (WGS) entry which is preliminary data.</text>
</comment>
<dbReference type="PROSITE" id="PS50404">
    <property type="entry name" value="GST_NTER"/>
    <property type="match status" value="1"/>
</dbReference>
<evidence type="ECO:0000313" key="5">
    <source>
        <dbReference type="Proteomes" id="UP000003113"/>
    </source>
</evidence>
<dbReference type="InterPro" id="IPR040079">
    <property type="entry name" value="Glutathione_S-Trfase"/>
</dbReference>